<feature type="binding site" evidence="5">
    <location>
        <position position="97"/>
    </location>
    <ligand>
        <name>UTP</name>
        <dbReference type="ChEBI" id="CHEBI:46398"/>
    </ligand>
</feature>
<protein>
    <submittedName>
        <fullName evidence="6">UTP--glucose-1-phosphate uridylyltransferase</fullName>
    </submittedName>
</protein>
<dbReference type="Gene3D" id="3.90.550.10">
    <property type="entry name" value="Spore Coat Polysaccharide Biosynthesis Protein SpsA, Chain A"/>
    <property type="match status" value="1"/>
</dbReference>
<evidence type="ECO:0000256" key="4">
    <source>
        <dbReference type="PIRSR" id="PIRSR000806-1"/>
    </source>
</evidence>
<keyword evidence="3 6" id="KW-0548">Nucleotidyltransferase</keyword>
<dbReference type="GO" id="GO:0006011">
    <property type="term" value="P:UDP-alpha-D-glucose metabolic process"/>
    <property type="evidence" value="ECO:0007669"/>
    <property type="project" value="InterPro"/>
</dbReference>
<dbReference type="SUPFAM" id="SSF53448">
    <property type="entry name" value="Nucleotide-diphospho-sugar transferases"/>
    <property type="match status" value="1"/>
</dbReference>
<feature type="binding site" evidence="5">
    <location>
        <position position="162"/>
    </location>
    <ligand>
        <name>UTP</name>
        <dbReference type="ChEBI" id="CHEBI:46398"/>
    </ligand>
</feature>
<keyword evidence="2 6" id="KW-0808">Transferase</keyword>
<accession>A0A7K1FR02</accession>
<evidence type="ECO:0000256" key="3">
    <source>
        <dbReference type="ARBA" id="ARBA00022695"/>
    </source>
</evidence>
<evidence type="ECO:0000313" key="6">
    <source>
        <dbReference type="EMBL" id="MTD16575.1"/>
    </source>
</evidence>
<feature type="binding site" evidence="4">
    <location>
        <position position="191"/>
    </location>
    <ligand>
        <name>substrate</name>
    </ligand>
</feature>
<dbReference type="Gene3D" id="2.160.10.10">
    <property type="entry name" value="Hexapeptide repeat proteins"/>
    <property type="match status" value="1"/>
</dbReference>
<feature type="binding site" evidence="5">
    <location>
        <position position="221"/>
    </location>
    <ligand>
        <name>UTP</name>
        <dbReference type="ChEBI" id="CHEBI:46398"/>
    </ligand>
</feature>
<dbReference type="PIRSF" id="PIRSF000806">
    <property type="entry name" value="UDPGP"/>
    <property type="match status" value="1"/>
</dbReference>
<dbReference type="CDD" id="cd00897">
    <property type="entry name" value="UGPase_euk"/>
    <property type="match status" value="1"/>
</dbReference>
<sequence length="464" mass="49559">MPDTPDTSPAGLDQAETLMREAGVHPAAIAAFAHSYRALAAGDTGLLRESDIEPVHDLPRLADLDIAEDVAAAAMARTAVVKLNGGLGTSMGMDKAKSLVPVRDGRSFLDVVAAQILALRAAYGIELPLLLMNSFRTRTDSLEALERHPELAVDGLPVDFLQNQEPKLLVEDLTPVRWPADPTLEWCPPGHGDLYTALVASGVLDALLERSYRYLFVSNSDNLGARPEPRVAGWFAESGSPFAMELCRRTAADRKGGHLARRRSDGNLVLRESAQTAPEDADAFGDIDRHRYFNTNNLWIDLEALAGVLRADGVIDLPIIRNVKTVDPADPSSPSVVQIETAMGAAIGVFEGATAIEVDRSRFLPVKTTSDLLVVRSDAYALDDDARLTLIPERDAAPLVDLDGVYKLLAGFEQRFPAGPPSLAGCERLTVVGDWTFGADVVVTGVATVGGPGESGTVPDGTQL</sequence>
<keyword evidence="7" id="KW-1185">Reference proteome</keyword>
<proteinExistence type="inferred from homology"/>
<evidence type="ECO:0000256" key="1">
    <source>
        <dbReference type="ARBA" id="ARBA00010401"/>
    </source>
</evidence>
<dbReference type="InterPro" id="IPR029044">
    <property type="entry name" value="Nucleotide-diphossugar_trans"/>
</dbReference>
<comment type="caution">
    <text evidence="6">The sequence shown here is derived from an EMBL/GenBank/DDBJ whole genome shotgun (WGS) entry which is preliminary data.</text>
</comment>
<gene>
    <name evidence="6" type="ORF">GIS00_21795</name>
</gene>
<dbReference type="PANTHER" id="PTHR43511">
    <property type="match status" value="1"/>
</dbReference>
<comment type="similarity">
    <text evidence="1">Belongs to the UDPGP type 1 family.</text>
</comment>
<name>A0A7K1FR02_9ACTN</name>
<dbReference type="EMBL" id="WLYK01000009">
    <property type="protein sequence ID" value="MTD16575.1"/>
    <property type="molecule type" value="Genomic_DNA"/>
</dbReference>
<dbReference type="AlphaFoldDB" id="A0A7K1FR02"/>
<feature type="binding site" evidence="5">
    <location>
        <position position="190"/>
    </location>
    <ligand>
        <name>UTP</name>
        <dbReference type="ChEBI" id="CHEBI:46398"/>
    </ligand>
</feature>
<dbReference type="InterPro" id="IPR016267">
    <property type="entry name" value="UDPGP_trans"/>
</dbReference>
<dbReference type="Pfam" id="PF01704">
    <property type="entry name" value="UDPGP"/>
    <property type="match status" value="1"/>
</dbReference>
<evidence type="ECO:0000256" key="2">
    <source>
        <dbReference type="ARBA" id="ARBA00022679"/>
    </source>
</evidence>
<evidence type="ECO:0000313" key="7">
    <source>
        <dbReference type="Proteomes" id="UP000460221"/>
    </source>
</evidence>
<dbReference type="RefSeq" id="WP_154770522.1">
    <property type="nucleotide sequence ID" value="NZ_WLYK01000009.1"/>
</dbReference>
<dbReference type="GO" id="GO:0003983">
    <property type="term" value="F:UTP:glucose-1-phosphate uridylyltransferase activity"/>
    <property type="evidence" value="ECO:0007669"/>
    <property type="project" value="InterPro"/>
</dbReference>
<dbReference type="Proteomes" id="UP000460221">
    <property type="component" value="Unassembled WGS sequence"/>
</dbReference>
<feature type="binding site" evidence="5">
    <location>
        <position position="367"/>
    </location>
    <ligand>
        <name>UTP</name>
        <dbReference type="ChEBI" id="CHEBI:46398"/>
    </ligand>
</feature>
<organism evidence="6 7">
    <name type="scientific">Nakamurella alba</name>
    <dbReference type="NCBI Taxonomy" id="2665158"/>
    <lineage>
        <taxon>Bacteria</taxon>
        <taxon>Bacillati</taxon>
        <taxon>Actinomycetota</taxon>
        <taxon>Actinomycetes</taxon>
        <taxon>Nakamurellales</taxon>
        <taxon>Nakamurellaceae</taxon>
        <taxon>Nakamurella</taxon>
    </lineage>
</organism>
<reference evidence="6 7" key="1">
    <citation type="submission" date="2019-11" db="EMBL/GenBank/DDBJ databases">
        <authorList>
            <person name="Jiang L.-Q."/>
        </authorList>
    </citation>
    <scope>NUCLEOTIDE SEQUENCE [LARGE SCALE GENOMIC DNA]</scope>
    <source>
        <strain evidence="6 7">YIM 132087</strain>
    </source>
</reference>
<evidence type="ECO:0000256" key="5">
    <source>
        <dbReference type="PIRSR" id="PIRSR000806-2"/>
    </source>
</evidence>
<dbReference type="InterPro" id="IPR002618">
    <property type="entry name" value="UDPGP_fam"/>
</dbReference>